<name>A0A081KCB5_9GAMM</name>
<comment type="caution">
    <text evidence="1">The sequence shown here is derived from an EMBL/GenBank/DDBJ whole genome shotgun (WGS) entry which is preliminary data.</text>
</comment>
<dbReference type="EMBL" id="JOJP01000001">
    <property type="protein sequence ID" value="KEI71791.1"/>
    <property type="molecule type" value="Genomic_DNA"/>
</dbReference>
<gene>
    <name evidence="1" type="ORF">GV64_14525</name>
</gene>
<dbReference type="STRING" id="305900.GV64_14525"/>
<reference evidence="1 2" key="1">
    <citation type="submission" date="2014-06" db="EMBL/GenBank/DDBJ databases">
        <title>Whole Genome Sequences of Three Symbiotic Endozoicomonas Bacteria.</title>
        <authorList>
            <person name="Neave M.J."/>
            <person name="Apprill A."/>
            <person name="Voolstra C.R."/>
        </authorList>
    </citation>
    <scope>NUCLEOTIDE SEQUENCE [LARGE SCALE GENOMIC DNA]</scope>
    <source>
        <strain evidence="1 2">DSM 22380</strain>
    </source>
</reference>
<keyword evidence="2" id="KW-1185">Reference proteome</keyword>
<sequence length="175" mass="18532">MILMVSLLFLMMLTTIAVTLVNQSSRSPRMIANAEIKLITFNQAQATLNQIAVLDMTEFDRGICGSEHAPYNPIDPDSSLTQAQQTAHTCGANNAAPSPSIHYQASSQTVPRSEDASGVGKYSVEFYQIQTDSAQSGITTSLAMNTYKVMLGEQGGSATGDQNVIVGISTPAASP</sequence>
<proteinExistence type="predicted"/>
<protein>
    <recommendedName>
        <fullName evidence="3">Type 4 fimbrial biogenesis protein PilX N-terminal domain-containing protein</fullName>
    </recommendedName>
</protein>
<evidence type="ECO:0000313" key="1">
    <source>
        <dbReference type="EMBL" id="KEI71791.1"/>
    </source>
</evidence>
<evidence type="ECO:0008006" key="3">
    <source>
        <dbReference type="Google" id="ProtNLM"/>
    </source>
</evidence>
<accession>A0A081KCB5</accession>
<dbReference type="AlphaFoldDB" id="A0A081KCB5"/>
<dbReference type="Proteomes" id="UP000027997">
    <property type="component" value="Unassembled WGS sequence"/>
</dbReference>
<evidence type="ECO:0000313" key="2">
    <source>
        <dbReference type="Proteomes" id="UP000027997"/>
    </source>
</evidence>
<organism evidence="1 2">
    <name type="scientific">Endozoicomonas elysicola</name>
    <dbReference type="NCBI Taxonomy" id="305900"/>
    <lineage>
        <taxon>Bacteria</taxon>
        <taxon>Pseudomonadati</taxon>
        <taxon>Pseudomonadota</taxon>
        <taxon>Gammaproteobacteria</taxon>
        <taxon>Oceanospirillales</taxon>
        <taxon>Endozoicomonadaceae</taxon>
        <taxon>Endozoicomonas</taxon>
    </lineage>
</organism>